<gene>
    <name evidence="2" type="ORF">CRG98_012462</name>
</gene>
<dbReference type="AlphaFoldDB" id="A0A2I0KF49"/>
<name>A0A2I0KF49_PUNGR</name>
<protein>
    <submittedName>
        <fullName evidence="2">Uncharacterized protein</fullName>
    </submittedName>
</protein>
<feature type="region of interest" description="Disordered" evidence="1">
    <location>
        <begin position="1"/>
        <end position="21"/>
    </location>
</feature>
<accession>A0A2I0KF49</accession>
<evidence type="ECO:0000313" key="3">
    <source>
        <dbReference type="Proteomes" id="UP000233551"/>
    </source>
</evidence>
<proteinExistence type="predicted"/>
<reference evidence="2 3" key="1">
    <citation type="submission" date="2017-11" db="EMBL/GenBank/DDBJ databases">
        <title>De-novo sequencing of pomegranate (Punica granatum L.) genome.</title>
        <authorList>
            <person name="Akparov Z."/>
            <person name="Amiraslanov A."/>
            <person name="Hajiyeva S."/>
            <person name="Abbasov M."/>
            <person name="Kaur K."/>
            <person name="Hamwieh A."/>
            <person name="Solovyev V."/>
            <person name="Salamov A."/>
            <person name="Braich B."/>
            <person name="Kosarev P."/>
            <person name="Mahmoud A."/>
            <person name="Hajiyev E."/>
            <person name="Babayeva S."/>
            <person name="Izzatullayeva V."/>
            <person name="Mammadov A."/>
            <person name="Mammadov A."/>
            <person name="Sharifova S."/>
            <person name="Ojaghi J."/>
            <person name="Eynullazada K."/>
            <person name="Bayramov B."/>
            <person name="Abdulazimova A."/>
            <person name="Shahmuradov I."/>
        </authorList>
    </citation>
    <scope>NUCLEOTIDE SEQUENCE [LARGE SCALE GENOMIC DNA]</scope>
    <source>
        <strain evidence="3">cv. AG2017</strain>
        <tissue evidence="2">Leaf</tissue>
    </source>
</reference>
<evidence type="ECO:0000256" key="1">
    <source>
        <dbReference type="SAM" id="MobiDB-lite"/>
    </source>
</evidence>
<comment type="caution">
    <text evidence="2">The sequence shown here is derived from an EMBL/GenBank/DDBJ whole genome shotgun (WGS) entry which is preliminary data.</text>
</comment>
<sequence length="168" mass="18651">MGSNAPNHRTRGPTPPNPPSACNPSAEWDLVSIHRHTPNAAYVEDTAGTNRFSCKPLDRSDLTPGSLSPRCLNLLIGRSKYTGSPIGEREVRVPDRLSWSIATKGVSKLGYSWFRFTRGFDHHGSMNCNAKIVNRLFDVQAYSSFGLLAQLDQFIEFMVSKRASRAQL</sequence>
<evidence type="ECO:0000313" key="2">
    <source>
        <dbReference type="EMBL" id="PKI67134.1"/>
    </source>
</evidence>
<organism evidence="2 3">
    <name type="scientific">Punica granatum</name>
    <name type="common">Pomegranate</name>
    <dbReference type="NCBI Taxonomy" id="22663"/>
    <lineage>
        <taxon>Eukaryota</taxon>
        <taxon>Viridiplantae</taxon>
        <taxon>Streptophyta</taxon>
        <taxon>Embryophyta</taxon>
        <taxon>Tracheophyta</taxon>
        <taxon>Spermatophyta</taxon>
        <taxon>Magnoliopsida</taxon>
        <taxon>eudicotyledons</taxon>
        <taxon>Gunneridae</taxon>
        <taxon>Pentapetalae</taxon>
        <taxon>rosids</taxon>
        <taxon>malvids</taxon>
        <taxon>Myrtales</taxon>
        <taxon>Lythraceae</taxon>
        <taxon>Punica</taxon>
    </lineage>
</organism>
<dbReference type="EMBL" id="PGOL01000637">
    <property type="protein sequence ID" value="PKI67134.1"/>
    <property type="molecule type" value="Genomic_DNA"/>
</dbReference>
<dbReference type="Proteomes" id="UP000233551">
    <property type="component" value="Unassembled WGS sequence"/>
</dbReference>
<keyword evidence="3" id="KW-1185">Reference proteome</keyword>